<dbReference type="Pfam" id="PF13715">
    <property type="entry name" value="CarbopepD_reg_2"/>
    <property type="match status" value="1"/>
</dbReference>
<reference evidence="2" key="1">
    <citation type="journal article" date="2019" name="Int. J. Syst. Evol. Microbiol.">
        <title>The Global Catalogue of Microorganisms (GCM) 10K type strain sequencing project: providing services to taxonomists for standard genome sequencing and annotation.</title>
        <authorList>
            <consortium name="The Broad Institute Genomics Platform"/>
            <consortium name="The Broad Institute Genome Sequencing Center for Infectious Disease"/>
            <person name="Wu L."/>
            <person name="Ma J."/>
        </authorList>
    </citation>
    <scope>NUCLEOTIDE SEQUENCE [LARGE SCALE GENOMIC DNA]</scope>
    <source>
        <strain evidence="2">JCM 16545</strain>
    </source>
</reference>
<protein>
    <submittedName>
        <fullName evidence="1">Carboxypeptidase-like regulatory domain-containing protein</fullName>
    </submittedName>
</protein>
<proteinExistence type="predicted"/>
<dbReference type="InterPro" id="IPR008969">
    <property type="entry name" value="CarboxyPept-like_regulatory"/>
</dbReference>
<dbReference type="EMBL" id="JBHUHV010000004">
    <property type="protein sequence ID" value="MFD2065659.1"/>
    <property type="molecule type" value="Genomic_DNA"/>
</dbReference>
<name>A0ABW4WSB9_9BACT</name>
<organism evidence="1 2">
    <name type="scientific">Pontibacter silvestris</name>
    <dbReference type="NCBI Taxonomy" id="2305183"/>
    <lineage>
        <taxon>Bacteria</taxon>
        <taxon>Pseudomonadati</taxon>
        <taxon>Bacteroidota</taxon>
        <taxon>Cytophagia</taxon>
        <taxon>Cytophagales</taxon>
        <taxon>Hymenobacteraceae</taxon>
        <taxon>Pontibacter</taxon>
    </lineage>
</organism>
<evidence type="ECO:0000313" key="2">
    <source>
        <dbReference type="Proteomes" id="UP001597369"/>
    </source>
</evidence>
<dbReference type="Proteomes" id="UP001597369">
    <property type="component" value="Unassembled WGS sequence"/>
</dbReference>
<evidence type="ECO:0000313" key="1">
    <source>
        <dbReference type="EMBL" id="MFD2065659.1"/>
    </source>
</evidence>
<keyword evidence="2" id="KW-1185">Reference proteome</keyword>
<dbReference type="Gene3D" id="2.60.40.1120">
    <property type="entry name" value="Carboxypeptidase-like, regulatory domain"/>
    <property type="match status" value="1"/>
</dbReference>
<sequence>MLKSKHKNPFVSGLSRLGYFLSLNCLVLLILCSFNSFSFPGPGPDRQSVRTIAVAVTIKGTVIDEKTQLVIPYANILVVDQEKHIQADSKGEFAFTVASEKETSRIVVSSLGYVSQEFSVAELLKKSYGSNEMRLPLRPKNVSLNEVEIEAEAEKYKEMIVGYNMHKYSDFHHEFQPLDSLIVKPPGQEIGNKFQSKKYPVYLQDITFSLAGSGNLKVMVAIHIYALKNNLPQKGLLPENVIVQIPPHHTGWITVNLNKYNLSLTDDFAVVVEWLNDANKLSDNSLTTFASKPKGQVTYYRKSDDTPWQVLKSTSIGMYVTLLHKK</sequence>
<gene>
    <name evidence="1" type="ORF">ACFSKU_02090</name>
</gene>
<comment type="caution">
    <text evidence="1">The sequence shown here is derived from an EMBL/GenBank/DDBJ whole genome shotgun (WGS) entry which is preliminary data.</text>
</comment>
<accession>A0ABW4WSB9</accession>
<dbReference type="SUPFAM" id="SSF49464">
    <property type="entry name" value="Carboxypeptidase regulatory domain-like"/>
    <property type="match status" value="1"/>
</dbReference>